<evidence type="ECO:0000313" key="6">
    <source>
        <dbReference type="EMBL" id="UUX33488.1"/>
    </source>
</evidence>
<keyword evidence="3" id="KW-0520">NAD</keyword>
<dbReference type="PANTHER" id="PTHR11496">
    <property type="entry name" value="ALCOHOL DEHYDROGENASE"/>
    <property type="match status" value="1"/>
</dbReference>
<dbReference type="SUPFAM" id="SSF56796">
    <property type="entry name" value="Dehydroquinate synthase-like"/>
    <property type="match status" value="1"/>
</dbReference>
<dbReference type="CDD" id="cd08194">
    <property type="entry name" value="Fe-ADH-like"/>
    <property type="match status" value="1"/>
</dbReference>
<dbReference type="Gene3D" id="3.40.50.1970">
    <property type="match status" value="1"/>
</dbReference>
<dbReference type="PANTHER" id="PTHR11496:SF102">
    <property type="entry name" value="ALCOHOL DEHYDROGENASE 4"/>
    <property type="match status" value="1"/>
</dbReference>
<evidence type="ECO:0000256" key="1">
    <source>
        <dbReference type="ARBA" id="ARBA00007358"/>
    </source>
</evidence>
<gene>
    <name evidence="6" type="ORF">NRE15_11345</name>
</gene>
<dbReference type="EMBL" id="CP102453">
    <property type="protein sequence ID" value="UUX33488.1"/>
    <property type="molecule type" value="Genomic_DNA"/>
</dbReference>
<keyword evidence="7" id="KW-1185">Reference proteome</keyword>
<evidence type="ECO:0000259" key="4">
    <source>
        <dbReference type="Pfam" id="PF00465"/>
    </source>
</evidence>
<evidence type="ECO:0000259" key="5">
    <source>
        <dbReference type="Pfam" id="PF25137"/>
    </source>
</evidence>
<dbReference type="RefSeq" id="WP_313792990.1">
    <property type="nucleotide sequence ID" value="NZ_CP102453.1"/>
</dbReference>
<evidence type="ECO:0000256" key="2">
    <source>
        <dbReference type="ARBA" id="ARBA00023002"/>
    </source>
</evidence>
<dbReference type="InterPro" id="IPR039697">
    <property type="entry name" value="Alcohol_dehydrogenase_Fe"/>
</dbReference>
<organism evidence="6 7">
    <name type="scientific">Fundicoccus culcitae</name>
    <dbReference type="NCBI Taxonomy" id="2969821"/>
    <lineage>
        <taxon>Bacteria</taxon>
        <taxon>Bacillati</taxon>
        <taxon>Bacillota</taxon>
        <taxon>Bacilli</taxon>
        <taxon>Lactobacillales</taxon>
        <taxon>Aerococcaceae</taxon>
        <taxon>Fundicoccus</taxon>
    </lineage>
</organism>
<evidence type="ECO:0000256" key="3">
    <source>
        <dbReference type="ARBA" id="ARBA00023027"/>
    </source>
</evidence>
<comment type="similarity">
    <text evidence="1">Belongs to the iron-containing alcohol dehydrogenase family.</text>
</comment>
<dbReference type="Pfam" id="PF25137">
    <property type="entry name" value="ADH_Fe_C"/>
    <property type="match status" value="1"/>
</dbReference>
<reference evidence="6 7" key="1">
    <citation type="submission" date="2022-08" db="EMBL/GenBank/DDBJ databases">
        <title>Aerococcaceae sp. nov isolated from spoiled eye mask.</title>
        <authorList>
            <person name="Zhou G."/>
            <person name="Xie X.-B."/>
            <person name="Shi Q.-S."/>
            <person name="Wang Y.-S."/>
            <person name="Wen X."/>
            <person name="Peng H."/>
            <person name="Yang X.-J."/>
            <person name="Tao H.-B."/>
            <person name="Huang X.-M."/>
        </authorList>
    </citation>
    <scope>NUCLEOTIDE SEQUENCE [LARGE SCALE GENOMIC DNA]</scope>
    <source>
        <strain evidence="7">DM20194951</strain>
    </source>
</reference>
<proteinExistence type="inferred from homology"/>
<dbReference type="InterPro" id="IPR018211">
    <property type="entry name" value="ADH_Fe_CS"/>
</dbReference>
<dbReference type="InterPro" id="IPR056798">
    <property type="entry name" value="ADH_Fe_C"/>
</dbReference>
<dbReference type="Pfam" id="PF00465">
    <property type="entry name" value="Fe-ADH"/>
    <property type="match status" value="1"/>
</dbReference>
<protein>
    <submittedName>
        <fullName evidence="6">Iron-containing alcohol dehydrogenase</fullName>
    </submittedName>
</protein>
<accession>A0ABY5P418</accession>
<dbReference type="Proteomes" id="UP001315967">
    <property type="component" value="Chromosome"/>
</dbReference>
<feature type="domain" description="Alcohol dehydrogenase iron-type/glycerol dehydrogenase GldA" evidence="4">
    <location>
        <begin position="9"/>
        <end position="177"/>
    </location>
</feature>
<feature type="domain" description="Fe-containing alcohol dehydrogenase-like C-terminal" evidence="5">
    <location>
        <begin position="188"/>
        <end position="387"/>
    </location>
</feature>
<keyword evidence="2" id="KW-0560">Oxidoreductase</keyword>
<dbReference type="InterPro" id="IPR001670">
    <property type="entry name" value="ADH_Fe/GldA"/>
</dbReference>
<dbReference type="PROSITE" id="PS00913">
    <property type="entry name" value="ADH_IRON_1"/>
    <property type="match status" value="1"/>
</dbReference>
<sequence>MSMHKVEIPTEIFYGDGCLASVGELAKKFGDKVLIIGDEMMGKLGHIDKVTELLEAEGLTVSHYLGVNSEPNDGHVSEGLAIQEANEANVLVAIGGGSPIDTAKAIAVVATNGGYIGDYLQNKTPITQAPLPLIAIPTTAGTGSEVTNVTVITNTQAQVKMMIKNLAFLPKAAIIDPNMTMTSPQSVTAATGMDALCHGIESYISRISHPLTKTFSMAAIELILNNIQTAYDHGDNVEARTNMALGAMEAGIAFSNASVTLVHGMSRPVGALFHVPHGISNSMLLPAVLEFTRDEIVDELADIARLFLSTDDAKDQSNDALADETIAYIKKLSQNLNIPNLKDWGIDAAEFEGALDKMATDAIASGSPGYNPRIPSHQEVVELYRTCYDYDFSV</sequence>
<name>A0ABY5P418_9LACT</name>
<evidence type="ECO:0000313" key="7">
    <source>
        <dbReference type="Proteomes" id="UP001315967"/>
    </source>
</evidence>
<dbReference type="Gene3D" id="1.20.1090.10">
    <property type="entry name" value="Dehydroquinate synthase-like - alpha domain"/>
    <property type="match status" value="1"/>
</dbReference>